<evidence type="ECO:0000256" key="2">
    <source>
        <dbReference type="ARBA" id="ARBA00023274"/>
    </source>
</evidence>
<reference evidence="4 5" key="1">
    <citation type="submission" date="2019-12" db="EMBL/GenBank/DDBJ databases">
        <authorList>
            <person name="Alioto T."/>
            <person name="Alioto T."/>
            <person name="Gomez Garrido J."/>
        </authorList>
    </citation>
    <scope>NUCLEOTIDE SEQUENCE [LARGE SCALE GENOMIC DNA]</scope>
</reference>
<dbReference type="EMBL" id="CACTIH010000056">
    <property type="protein sequence ID" value="CAA2944444.1"/>
    <property type="molecule type" value="Genomic_DNA"/>
</dbReference>
<dbReference type="GO" id="GO:0002181">
    <property type="term" value="P:cytoplasmic translation"/>
    <property type="evidence" value="ECO:0007669"/>
    <property type="project" value="TreeGrafter"/>
</dbReference>
<gene>
    <name evidence="4" type="ORF">OLEA9_A040352</name>
</gene>
<keyword evidence="1 4" id="KW-0689">Ribosomal protein</keyword>
<dbReference type="PANTHER" id="PTHR10715:SF0">
    <property type="entry name" value="LARGE RIBOSOMAL SUBUNIT PROTEIN EL6"/>
    <property type="match status" value="1"/>
</dbReference>
<dbReference type="InterPro" id="IPR008991">
    <property type="entry name" value="Translation_prot_SH3-like_sf"/>
</dbReference>
<dbReference type="InterPro" id="IPR000915">
    <property type="entry name" value="60S_ribosomal_eL6"/>
</dbReference>
<evidence type="ECO:0000256" key="1">
    <source>
        <dbReference type="ARBA" id="ARBA00022980"/>
    </source>
</evidence>
<dbReference type="GO" id="GO:0003735">
    <property type="term" value="F:structural constituent of ribosome"/>
    <property type="evidence" value="ECO:0007669"/>
    <property type="project" value="InterPro"/>
</dbReference>
<dbReference type="Proteomes" id="UP000594638">
    <property type="component" value="Unassembled WGS sequence"/>
</dbReference>
<dbReference type="AlphaFoldDB" id="A0A8S0PDZ6"/>
<dbReference type="Pfam" id="PF01159">
    <property type="entry name" value="Ribosomal_L6e"/>
    <property type="match status" value="1"/>
</dbReference>
<name>A0A8S0PDZ6_OLEEU</name>
<dbReference type="InterPro" id="IPR041997">
    <property type="entry name" value="Ribosomal_eL6_KOW"/>
</dbReference>
<accession>A0A8S0PDZ6</accession>
<dbReference type="GO" id="GO:0022625">
    <property type="term" value="C:cytosolic large ribosomal subunit"/>
    <property type="evidence" value="ECO:0007669"/>
    <property type="project" value="TreeGrafter"/>
</dbReference>
<dbReference type="PANTHER" id="PTHR10715">
    <property type="entry name" value="60S RIBOSOMAL PROTEIN L6"/>
    <property type="match status" value="1"/>
</dbReference>
<keyword evidence="5" id="KW-1185">Reference proteome</keyword>
<sequence length="154" mass="17308">MFSYNRYVFPSISTIRAEDAHFVAETIVGEVDADIWCTRVGMGPFQINGVPVRRVNKAYVIATSTKVAVSEVNVNKFDDEYFAKQVEKKKKKGETEFLEAEKEDKASLPAEKKDNQKAVDAALLKEIEAVPDLKSYLGARFSLKSGMKPHELIF</sequence>
<dbReference type="GO" id="GO:0003723">
    <property type="term" value="F:RNA binding"/>
    <property type="evidence" value="ECO:0007669"/>
    <property type="project" value="TreeGrafter"/>
</dbReference>
<dbReference type="CDD" id="cd13156">
    <property type="entry name" value="KOW_RPL6"/>
    <property type="match status" value="1"/>
</dbReference>
<dbReference type="Gramene" id="OE9A040352T1">
    <property type="protein sequence ID" value="OE9A040352C1"/>
    <property type="gene ID" value="OE9A040352"/>
</dbReference>
<dbReference type="OrthoDB" id="2436667at2759"/>
<comment type="caution">
    <text evidence="4">The sequence shown here is derived from an EMBL/GenBank/DDBJ whole genome shotgun (WGS) entry which is preliminary data.</text>
</comment>
<proteinExistence type="predicted"/>
<evidence type="ECO:0000313" key="4">
    <source>
        <dbReference type="EMBL" id="CAA2944444.1"/>
    </source>
</evidence>
<dbReference type="GO" id="GO:0000027">
    <property type="term" value="P:ribosomal large subunit assembly"/>
    <property type="evidence" value="ECO:0007669"/>
    <property type="project" value="TreeGrafter"/>
</dbReference>
<protein>
    <submittedName>
        <fullName evidence="4">60S ribosomal protein L6</fullName>
    </submittedName>
</protein>
<dbReference type="SUPFAM" id="SSF50104">
    <property type="entry name" value="Translation proteins SH3-like domain"/>
    <property type="match status" value="1"/>
</dbReference>
<feature type="region of interest" description="Disordered" evidence="3">
    <location>
        <begin position="95"/>
        <end position="114"/>
    </location>
</feature>
<evidence type="ECO:0000256" key="3">
    <source>
        <dbReference type="SAM" id="MobiDB-lite"/>
    </source>
</evidence>
<organism evidence="4 5">
    <name type="scientific">Olea europaea subsp. europaea</name>
    <dbReference type="NCBI Taxonomy" id="158383"/>
    <lineage>
        <taxon>Eukaryota</taxon>
        <taxon>Viridiplantae</taxon>
        <taxon>Streptophyta</taxon>
        <taxon>Embryophyta</taxon>
        <taxon>Tracheophyta</taxon>
        <taxon>Spermatophyta</taxon>
        <taxon>Magnoliopsida</taxon>
        <taxon>eudicotyledons</taxon>
        <taxon>Gunneridae</taxon>
        <taxon>Pentapetalae</taxon>
        <taxon>asterids</taxon>
        <taxon>lamiids</taxon>
        <taxon>Lamiales</taxon>
        <taxon>Oleaceae</taxon>
        <taxon>Oleeae</taxon>
        <taxon>Olea</taxon>
    </lineage>
</organism>
<keyword evidence="2" id="KW-0687">Ribonucleoprotein</keyword>
<evidence type="ECO:0000313" key="5">
    <source>
        <dbReference type="Proteomes" id="UP000594638"/>
    </source>
</evidence>